<sequence length="124" mass="13858">MNAWDATPQRPHAADPHSQTDFRLKSTDMWQPPNSSRYNSFPPKKVSDTFPMASGFGLTTDQQDFGFDKQKTSAYPTRPLRAASVCTHMSRVPCAARGRMPMVDCTIPVVSTREAVIRARSQEP</sequence>
<keyword evidence="3" id="KW-1185">Reference proteome</keyword>
<organism evidence="2 3">
    <name type="scientific">Liparis tanakae</name>
    <name type="common">Tanaka's snailfish</name>
    <dbReference type="NCBI Taxonomy" id="230148"/>
    <lineage>
        <taxon>Eukaryota</taxon>
        <taxon>Metazoa</taxon>
        <taxon>Chordata</taxon>
        <taxon>Craniata</taxon>
        <taxon>Vertebrata</taxon>
        <taxon>Euteleostomi</taxon>
        <taxon>Actinopterygii</taxon>
        <taxon>Neopterygii</taxon>
        <taxon>Teleostei</taxon>
        <taxon>Neoteleostei</taxon>
        <taxon>Acanthomorphata</taxon>
        <taxon>Eupercaria</taxon>
        <taxon>Perciformes</taxon>
        <taxon>Cottioidei</taxon>
        <taxon>Cottales</taxon>
        <taxon>Liparidae</taxon>
        <taxon>Liparis</taxon>
    </lineage>
</organism>
<proteinExistence type="predicted"/>
<evidence type="ECO:0000256" key="1">
    <source>
        <dbReference type="SAM" id="MobiDB-lite"/>
    </source>
</evidence>
<dbReference type="EMBL" id="SRLO01000001">
    <property type="protein sequence ID" value="TNN89603.1"/>
    <property type="molecule type" value="Genomic_DNA"/>
</dbReference>
<dbReference type="Proteomes" id="UP000314294">
    <property type="component" value="Unassembled WGS sequence"/>
</dbReference>
<dbReference type="AlphaFoldDB" id="A0A4Z2JIG6"/>
<reference evidence="2 3" key="1">
    <citation type="submission" date="2019-03" db="EMBL/GenBank/DDBJ databases">
        <title>First draft genome of Liparis tanakae, snailfish: a comprehensive survey of snailfish specific genes.</title>
        <authorList>
            <person name="Kim W."/>
            <person name="Song I."/>
            <person name="Jeong J.-H."/>
            <person name="Kim D."/>
            <person name="Kim S."/>
            <person name="Ryu S."/>
            <person name="Song J.Y."/>
            <person name="Lee S.K."/>
        </authorList>
    </citation>
    <scope>NUCLEOTIDE SEQUENCE [LARGE SCALE GENOMIC DNA]</scope>
    <source>
        <tissue evidence="2">Muscle</tissue>
    </source>
</reference>
<gene>
    <name evidence="2" type="ORF">EYF80_000206</name>
</gene>
<evidence type="ECO:0000313" key="2">
    <source>
        <dbReference type="EMBL" id="TNN89603.1"/>
    </source>
</evidence>
<feature type="compositionally biased region" description="Polar residues" evidence="1">
    <location>
        <begin position="28"/>
        <end position="39"/>
    </location>
</feature>
<feature type="region of interest" description="Disordered" evidence="1">
    <location>
        <begin position="1"/>
        <end position="44"/>
    </location>
</feature>
<evidence type="ECO:0000313" key="3">
    <source>
        <dbReference type="Proteomes" id="UP000314294"/>
    </source>
</evidence>
<feature type="compositionally biased region" description="Basic and acidic residues" evidence="1">
    <location>
        <begin position="12"/>
        <end position="26"/>
    </location>
</feature>
<name>A0A4Z2JIG6_9TELE</name>
<accession>A0A4Z2JIG6</accession>
<protein>
    <submittedName>
        <fullName evidence="2">Uncharacterized protein</fullName>
    </submittedName>
</protein>
<comment type="caution">
    <text evidence="2">The sequence shown here is derived from an EMBL/GenBank/DDBJ whole genome shotgun (WGS) entry which is preliminary data.</text>
</comment>